<accession>A0AA40DRP5</accession>
<keyword evidence="1" id="KW-0812">Transmembrane</keyword>
<dbReference type="Proteomes" id="UP001172101">
    <property type="component" value="Unassembled WGS sequence"/>
</dbReference>
<evidence type="ECO:0000313" key="2">
    <source>
        <dbReference type="EMBL" id="KAK0713090.1"/>
    </source>
</evidence>
<reference evidence="2" key="1">
    <citation type="submission" date="2023-06" db="EMBL/GenBank/DDBJ databases">
        <title>Genome-scale phylogeny and comparative genomics of the fungal order Sordariales.</title>
        <authorList>
            <consortium name="Lawrence Berkeley National Laboratory"/>
            <person name="Hensen N."/>
            <person name="Bonometti L."/>
            <person name="Westerberg I."/>
            <person name="Brannstrom I.O."/>
            <person name="Guillou S."/>
            <person name="Cros-Aarteil S."/>
            <person name="Calhoun S."/>
            <person name="Haridas S."/>
            <person name="Kuo A."/>
            <person name="Mondo S."/>
            <person name="Pangilinan J."/>
            <person name="Riley R."/>
            <person name="LaButti K."/>
            <person name="Andreopoulos B."/>
            <person name="Lipzen A."/>
            <person name="Chen C."/>
            <person name="Yanf M."/>
            <person name="Daum C."/>
            <person name="Ng V."/>
            <person name="Clum A."/>
            <person name="Steindorff A."/>
            <person name="Ohm R."/>
            <person name="Martin F."/>
            <person name="Silar P."/>
            <person name="Natvig D."/>
            <person name="Lalanne C."/>
            <person name="Gautier V."/>
            <person name="Ament-velasquez S.L."/>
            <person name="Kruys A."/>
            <person name="Hutchinson M.I."/>
            <person name="Powell A.J."/>
            <person name="Barry K."/>
            <person name="Miller A.N."/>
            <person name="Grigoriev I.V."/>
            <person name="Debuchy R."/>
            <person name="Gladieux P."/>
            <person name="Thoren M.H."/>
            <person name="Johannesson H."/>
        </authorList>
    </citation>
    <scope>NUCLEOTIDE SEQUENCE</scope>
    <source>
        <strain evidence="2">SMH2392-1A</strain>
    </source>
</reference>
<proteinExistence type="predicted"/>
<keyword evidence="3" id="KW-1185">Reference proteome</keyword>
<feature type="transmembrane region" description="Helical" evidence="1">
    <location>
        <begin position="6"/>
        <end position="27"/>
    </location>
</feature>
<gene>
    <name evidence="2" type="ORF">B0T26DRAFT_355199</name>
</gene>
<protein>
    <submittedName>
        <fullName evidence="2">Uncharacterized protein</fullName>
    </submittedName>
</protein>
<keyword evidence="1" id="KW-1133">Transmembrane helix</keyword>
<comment type="caution">
    <text evidence="2">The sequence shown here is derived from an EMBL/GenBank/DDBJ whole genome shotgun (WGS) entry which is preliminary data.</text>
</comment>
<keyword evidence="1" id="KW-0472">Membrane</keyword>
<dbReference type="EMBL" id="JAUIRO010000005">
    <property type="protein sequence ID" value="KAK0713090.1"/>
    <property type="molecule type" value="Genomic_DNA"/>
</dbReference>
<sequence length="139" mass="15068">MHCKIGSWPIVFIICCVILIAAIKCVLTTPYDVLLMDGIVDIDSVDSNFLPIQNAFEGSAHSPNDLDLNRVGFCLVNCQSSAISMSFNRPSGHVGFGLLTCSIRNSLIALPPNQFCDLLATVKAATQRSHAWLLNVCSK</sequence>
<dbReference type="RefSeq" id="XP_060294413.1">
    <property type="nucleotide sequence ID" value="XM_060434576.1"/>
</dbReference>
<organism evidence="2 3">
    <name type="scientific">Lasiosphaeria miniovina</name>
    <dbReference type="NCBI Taxonomy" id="1954250"/>
    <lineage>
        <taxon>Eukaryota</taxon>
        <taxon>Fungi</taxon>
        <taxon>Dikarya</taxon>
        <taxon>Ascomycota</taxon>
        <taxon>Pezizomycotina</taxon>
        <taxon>Sordariomycetes</taxon>
        <taxon>Sordariomycetidae</taxon>
        <taxon>Sordariales</taxon>
        <taxon>Lasiosphaeriaceae</taxon>
        <taxon>Lasiosphaeria</taxon>
    </lineage>
</organism>
<evidence type="ECO:0000313" key="3">
    <source>
        <dbReference type="Proteomes" id="UP001172101"/>
    </source>
</evidence>
<dbReference type="AlphaFoldDB" id="A0AA40DRP5"/>
<name>A0AA40DRP5_9PEZI</name>
<evidence type="ECO:0000256" key="1">
    <source>
        <dbReference type="SAM" id="Phobius"/>
    </source>
</evidence>
<dbReference type="GeneID" id="85317846"/>